<evidence type="ECO:0000313" key="2">
    <source>
        <dbReference type="Proteomes" id="UP001177003"/>
    </source>
</evidence>
<organism evidence="1 2">
    <name type="scientific">Lactuca saligna</name>
    <name type="common">Willowleaf lettuce</name>
    <dbReference type="NCBI Taxonomy" id="75948"/>
    <lineage>
        <taxon>Eukaryota</taxon>
        <taxon>Viridiplantae</taxon>
        <taxon>Streptophyta</taxon>
        <taxon>Embryophyta</taxon>
        <taxon>Tracheophyta</taxon>
        <taxon>Spermatophyta</taxon>
        <taxon>Magnoliopsida</taxon>
        <taxon>eudicotyledons</taxon>
        <taxon>Gunneridae</taxon>
        <taxon>Pentapetalae</taxon>
        <taxon>asterids</taxon>
        <taxon>campanulids</taxon>
        <taxon>Asterales</taxon>
        <taxon>Asteraceae</taxon>
        <taxon>Cichorioideae</taxon>
        <taxon>Cichorieae</taxon>
        <taxon>Lactucinae</taxon>
        <taxon>Lactuca</taxon>
    </lineage>
</organism>
<protein>
    <submittedName>
        <fullName evidence="1">Uncharacterized protein</fullName>
    </submittedName>
</protein>
<keyword evidence="2" id="KW-1185">Reference proteome</keyword>
<evidence type="ECO:0000313" key="1">
    <source>
        <dbReference type="EMBL" id="CAI9285019.1"/>
    </source>
</evidence>
<accession>A0AA35Z3J6</accession>
<gene>
    <name evidence="1" type="ORF">LSALG_LOCUS24504</name>
</gene>
<proteinExistence type="predicted"/>
<dbReference type="Proteomes" id="UP001177003">
    <property type="component" value="Chromosome 5"/>
</dbReference>
<reference evidence="1" key="1">
    <citation type="submission" date="2023-04" db="EMBL/GenBank/DDBJ databases">
        <authorList>
            <person name="Vijverberg K."/>
            <person name="Xiong W."/>
            <person name="Schranz E."/>
        </authorList>
    </citation>
    <scope>NUCLEOTIDE SEQUENCE</scope>
</reference>
<sequence>MPPTPSWLLLHMSSSIIPIHRMHHRSAASPTTPTTSSSSPSWLFFHLSSSWLKTKLESLIASLMFSPPTSIVSATREGGEATNTIDFMFDFSSGAQTDPTMLNTLHFSRRRESWGGGRGGAREDAINM</sequence>
<name>A0AA35Z3J6_LACSI</name>
<dbReference type="AlphaFoldDB" id="A0AA35Z3J6"/>
<dbReference type="EMBL" id="OX465081">
    <property type="protein sequence ID" value="CAI9285019.1"/>
    <property type="molecule type" value="Genomic_DNA"/>
</dbReference>